<evidence type="ECO:0000313" key="1">
    <source>
        <dbReference type="EMBL" id="CCG43366.1"/>
    </source>
</evidence>
<gene>
    <name evidence="1" type="ORF">PHAMO_80157</name>
</gene>
<protein>
    <submittedName>
        <fullName evidence="1">Uncharacterized protein</fullName>
    </submittedName>
</protein>
<organism evidence="1 2">
    <name type="scientific">Magnetospirillum molischianum DSM 120</name>
    <dbReference type="NCBI Taxonomy" id="1150626"/>
    <lineage>
        <taxon>Bacteria</taxon>
        <taxon>Pseudomonadati</taxon>
        <taxon>Pseudomonadota</taxon>
        <taxon>Alphaproteobacteria</taxon>
        <taxon>Rhodospirillales</taxon>
        <taxon>Rhodospirillaceae</taxon>
        <taxon>Magnetospirillum</taxon>
    </lineage>
</organism>
<comment type="caution">
    <text evidence="1">The sequence shown here is derived from an EMBL/GenBank/DDBJ whole genome shotgun (WGS) entry which is preliminary data.</text>
</comment>
<dbReference type="OrthoDB" id="7353058at2"/>
<reference evidence="1 2" key="1">
    <citation type="journal article" date="2012" name="J. Bacteriol.">
        <title>Draft Genome Sequence of the Purple Photosynthetic Bacterium Phaeospirillum molischianum DSM120, a Particularly Versatile Bacterium.</title>
        <authorList>
            <person name="Duquesne K."/>
            <person name="Prima V."/>
            <person name="Ji B."/>
            <person name="Rouy Z."/>
            <person name="Medigue C."/>
            <person name="Talla E."/>
            <person name="Sturgis J.N."/>
        </authorList>
    </citation>
    <scope>NUCLEOTIDE SEQUENCE [LARGE SCALE GENOMIC DNA]</scope>
    <source>
        <strain evidence="2">DSM120</strain>
    </source>
</reference>
<dbReference type="Proteomes" id="UP000004169">
    <property type="component" value="Unassembled WGS sequence"/>
</dbReference>
<evidence type="ECO:0000313" key="2">
    <source>
        <dbReference type="Proteomes" id="UP000004169"/>
    </source>
</evidence>
<accession>H8FYC8</accession>
<dbReference type="RefSeq" id="WP_002731460.1">
    <property type="nucleotide sequence ID" value="NZ_CAHP01000060.1"/>
</dbReference>
<dbReference type="EMBL" id="CAHP01000060">
    <property type="protein sequence ID" value="CCG43366.1"/>
    <property type="molecule type" value="Genomic_DNA"/>
</dbReference>
<dbReference type="AlphaFoldDB" id="H8FYC8"/>
<proteinExistence type="predicted"/>
<sequence length="67" mass="7498">MIAREIVTELERLGVPDYSIERGRKHPKLRINVNGASKIYVLPGTSSDHRALRNAICGIRRLVKGMA</sequence>
<dbReference type="STRING" id="1150626.PHAMO_80157"/>
<name>H8FYC8_MAGML</name>
<keyword evidence="2" id="KW-1185">Reference proteome</keyword>